<gene>
    <name evidence="2" type="ORF">K0B96_09765</name>
</gene>
<dbReference type="EMBL" id="CP080507">
    <property type="protein sequence ID" value="QYM77614.1"/>
    <property type="molecule type" value="Genomic_DNA"/>
</dbReference>
<dbReference type="AlphaFoldDB" id="A0A8F9TTQ4"/>
<dbReference type="Pfam" id="PF18480">
    <property type="entry name" value="DUF5615"/>
    <property type="match status" value="1"/>
</dbReference>
<evidence type="ECO:0000313" key="3">
    <source>
        <dbReference type="Proteomes" id="UP000825051"/>
    </source>
</evidence>
<sequence>MTFFLDQDIPEEIALLLRHWGHTATVLRDVLPITTPDAEAFAYARTHGQITVTCNRDDFLSLAAEHPEHPGLIILIRRRTRQAECGKMLNLLQRAGESGLCGNVNFA</sequence>
<dbReference type="Proteomes" id="UP000825051">
    <property type="component" value="Chromosome"/>
</dbReference>
<evidence type="ECO:0000313" key="2">
    <source>
        <dbReference type="EMBL" id="QYM77614.1"/>
    </source>
</evidence>
<evidence type="ECO:0000259" key="1">
    <source>
        <dbReference type="Pfam" id="PF18480"/>
    </source>
</evidence>
<name>A0A8F9TTQ4_9BACT</name>
<proteinExistence type="predicted"/>
<organism evidence="2 3">
    <name type="scientific">Horticoccus luteus</name>
    <dbReference type="NCBI Taxonomy" id="2862869"/>
    <lineage>
        <taxon>Bacteria</taxon>
        <taxon>Pseudomonadati</taxon>
        <taxon>Verrucomicrobiota</taxon>
        <taxon>Opitutia</taxon>
        <taxon>Opitutales</taxon>
        <taxon>Opitutaceae</taxon>
        <taxon>Horticoccus</taxon>
    </lineage>
</organism>
<protein>
    <submittedName>
        <fullName evidence="2">DUF5615 family PIN-like protein</fullName>
    </submittedName>
</protein>
<keyword evidence="3" id="KW-1185">Reference proteome</keyword>
<reference evidence="2" key="1">
    <citation type="submission" date="2021-08" db="EMBL/GenBank/DDBJ databases">
        <title>Genome of a novel bacterium of the phylum Verrucomicrobia, Oleiharenicola sp. KSB-15.</title>
        <authorList>
            <person name="Chung J.-H."/>
            <person name="Ahn J.-H."/>
            <person name="Yoon Y."/>
            <person name="Kim D.-Y."/>
            <person name="An S.-H."/>
            <person name="Park I."/>
            <person name="Yeon J."/>
        </authorList>
    </citation>
    <scope>NUCLEOTIDE SEQUENCE</scope>
    <source>
        <strain evidence="2">KSB-15</strain>
    </source>
</reference>
<dbReference type="InterPro" id="IPR041049">
    <property type="entry name" value="DUF5615"/>
</dbReference>
<feature type="domain" description="DUF5615" evidence="1">
    <location>
        <begin position="1"/>
        <end position="90"/>
    </location>
</feature>
<dbReference type="KEGG" id="ole:K0B96_09765"/>
<accession>A0A8F9TTQ4</accession>
<dbReference type="RefSeq" id="WP_220160719.1">
    <property type="nucleotide sequence ID" value="NZ_CP080507.1"/>
</dbReference>